<dbReference type="Proteomes" id="UP000887565">
    <property type="component" value="Unplaced"/>
</dbReference>
<name>A0A915IS99_ROMCU</name>
<dbReference type="WBParaSite" id="nRc.2.0.1.t16902-RA">
    <property type="protein sequence ID" value="nRc.2.0.1.t16902-RA"/>
    <property type="gene ID" value="nRc.2.0.1.g16902"/>
</dbReference>
<dbReference type="GO" id="GO:0003713">
    <property type="term" value="F:transcription coactivator activity"/>
    <property type="evidence" value="ECO:0007669"/>
    <property type="project" value="TreeGrafter"/>
</dbReference>
<dbReference type="GO" id="GO:0006357">
    <property type="term" value="P:regulation of transcription by RNA polymerase II"/>
    <property type="evidence" value="ECO:0007669"/>
    <property type="project" value="TreeGrafter"/>
</dbReference>
<dbReference type="InterPro" id="IPR051638">
    <property type="entry name" value="CTBP_dehydrogenase"/>
</dbReference>
<proteinExistence type="predicted"/>
<protein>
    <submittedName>
        <fullName evidence="2">Uncharacterized protein</fullName>
    </submittedName>
</protein>
<dbReference type="GO" id="GO:0003714">
    <property type="term" value="F:transcription corepressor activity"/>
    <property type="evidence" value="ECO:0007669"/>
    <property type="project" value="TreeGrafter"/>
</dbReference>
<accession>A0A915IS99</accession>
<dbReference type="Gene3D" id="3.40.50.720">
    <property type="entry name" value="NAD(P)-binding Rossmann-like Domain"/>
    <property type="match status" value="2"/>
</dbReference>
<dbReference type="GO" id="GO:0140297">
    <property type="term" value="F:DNA-binding transcription factor binding"/>
    <property type="evidence" value="ECO:0007669"/>
    <property type="project" value="TreeGrafter"/>
</dbReference>
<dbReference type="GO" id="GO:0005634">
    <property type="term" value="C:nucleus"/>
    <property type="evidence" value="ECO:0007669"/>
    <property type="project" value="TreeGrafter"/>
</dbReference>
<reference evidence="2" key="1">
    <citation type="submission" date="2022-11" db="UniProtKB">
        <authorList>
            <consortium name="WormBaseParasite"/>
        </authorList>
    </citation>
    <scope>IDENTIFICATION</scope>
</reference>
<sequence length="201" mass="22109">MKTTKEFVSKVVSTTIGTTNPYTGTPISKGTTYDIDTPNLLCTPNCAWYSPCSYREVREAAAVEIRRALTSDTGDGGGIPNRHWTENLRNCVNRQYLTLNQNKPNGLTNEISQAGNSVAPLMPRVDSAGFGPYAHPPQMNFGVMTSGLGKLNGPNIAMFKATGADFHSLGMNEAFLMRFAANGRQNIWHKYCRFSAIFPEY</sequence>
<evidence type="ECO:0000313" key="1">
    <source>
        <dbReference type="Proteomes" id="UP000887565"/>
    </source>
</evidence>
<dbReference type="GO" id="GO:0001221">
    <property type="term" value="F:transcription coregulator binding"/>
    <property type="evidence" value="ECO:0007669"/>
    <property type="project" value="TreeGrafter"/>
</dbReference>
<dbReference type="PANTHER" id="PTHR46029">
    <property type="entry name" value="C-TERMINAL-BINDING PROTEIN"/>
    <property type="match status" value="1"/>
</dbReference>
<evidence type="ECO:0000313" key="2">
    <source>
        <dbReference type="WBParaSite" id="nRc.2.0.1.t16902-RA"/>
    </source>
</evidence>
<dbReference type="PANTHER" id="PTHR46029:SF7">
    <property type="entry name" value="C-TERMINAL-BINDING PROTEIN"/>
    <property type="match status" value="1"/>
</dbReference>
<organism evidence="1 2">
    <name type="scientific">Romanomermis culicivorax</name>
    <name type="common">Nematode worm</name>
    <dbReference type="NCBI Taxonomy" id="13658"/>
    <lineage>
        <taxon>Eukaryota</taxon>
        <taxon>Metazoa</taxon>
        <taxon>Ecdysozoa</taxon>
        <taxon>Nematoda</taxon>
        <taxon>Enoplea</taxon>
        <taxon>Dorylaimia</taxon>
        <taxon>Mermithida</taxon>
        <taxon>Mermithoidea</taxon>
        <taxon>Mermithidae</taxon>
        <taxon>Romanomermis</taxon>
    </lineage>
</organism>
<dbReference type="AlphaFoldDB" id="A0A915IS99"/>
<keyword evidence="1" id="KW-1185">Reference proteome</keyword>